<proteinExistence type="predicted"/>
<keyword evidence="3" id="KW-1185">Reference proteome</keyword>
<feature type="region of interest" description="Disordered" evidence="1">
    <location>
        <begin position="105"/>
        <end position="189"/>
    </location>
</feature>
<protein>
    <submittedName>
        <fullName evidence="2">Uncharacterized protein</fullName>
    </submittedName>
</protein>
<evidence type="ECO:0000256" key="1">
    <source>
        <dbReference type="SAM" id="MobiDB-lite"/>
    </source>
</evidence>
<accession>A0AAD4F6R1</accession>
<comment type="caution">
    <text evidence="2">The sequence shown here is derived from an EMBL/GenBank/DDBJ whole genome shotgun (WGS) entry which is preliminary data.</text>
</comment>
<sequence length="433" mass="44536">MAALNPYNPTCSLSPCLLQVVGSQNNNAVEQYAACASLFGAPTVTTFTPIETLYMTRTSTITYVDVIVSVSTSYSTIESLSTTYSEVLETTTAYSTTIVSTSTVVSTASPGTPLKKRRVKKRGVCKPKSSSTLSSVSSTSSEASSGSVESSSSETPSSTSTSAEPTSSEASSTEESSSSSSSSSTPLFPTATNCPSLEEYSSACSCIRAVSSTSTLTDVASALTSITTTTVSTTIPSVTETTSTVLVTNVVVTTVVMTSTSTFLTDTTTITTVTSTVVPSVSSSSSAPPAASQTAALRVLAPEALAGRRLSTSGNPVALSIQNNENAAGTGIVLPTSSNASGMQPALASNPNLRLYGQNNSSVRQRLIFVTTGTAAGAGHNAITCRVDAEQRLTCTRTNNGWTRLIQCANDVYIASPTYVNAACTELTLRVDT</sequence>
<evidence type="ECO:0000313" key="3">
    <source>
        <dbReference type="Proteomes" id="UP001197093"/>
    </source>
</evidence>
<dbReference type="Proteomes" id="UP001197093">
    <property type="component" value="Unassembled WGS sequence"/>
</dbReference>
<feature type="compositionally biased region" description="Basic residues" evidence="1">
    <location>
        <begin position="114"/>
        <end position="125"/>
    </location>
</feature>
<name>A0AAD4F6R1_9PEZI</name>
<evidence type="ECO:0000313" key="2">
    <source>
        <dbReference type="EMBL" id="KAG7294613.1"/>
    </source>
</evidence>
<reference evidence="2" key="1">
    <citation type="submission" date="2023-02" db="EMBL/GenBank/DDBJ databases">
        <authorList>
            <person name="Palmer J.M."/>
        </authorList>
    </citation>
    <scope>NUCLEOTIDE SEQUENCE</scope>
    <source>
        <strain evidence="2">FW57</strain>
    </source>
</reference>
<dbReference type="AlphaFoldDB" id="A0AAD4F6R1"/>
<organism evidence="2 3">
    <name type="scientific">Staphylotrichum longicolle</name>
    <dbReference type="NCBI Taxonomy" id="669026"/>
    <lineage>
        <taxon>Eukaryota</taxon>
        <taxon>Fungi</taxon>
        <taxon>Dikarya</taxon>
        <taxon>Ascomycota</taxon>
        <taxon>Pezizomycotina</taxon>
        <taxon>Sordariomycetes</taxon>
        <taxon>Sordariomycetidae</taxon>
        <taxon>Sordariales</taxon>
        <taxon>Chaetomiaceae</taxon>
        <taxon>Staphylotrichum</taxon>
    </lineage>
</organism>
<feature type="compositionally biased region" description="Low complexity" evidence="1">
    <location>
        <begin position="126"/>
        <end position="186"/>
    </location>
</feature>
<gene>
    <name evidence="2" type="ORF">NEMBOFW57_004689</name>
</gene>
<dbReference type="EMBL" id="JAHCVI010000001">
    <property type="protein sequence ID" value="KAG7294613.1"/>
    <property type="molecule type" value="Genomic_DNA"/>
</dbReference>